<accession>A0A0E9RHI8</accession>
<proteinExistence type="predicted"/>
<name>A0A0E9RHI8_ANGAN</name>
<reference evidence="1" key="2">
    <citation type="journal article" date="2015" name="Fish Shellfish Immunol.">
        <title>Early steps in the European eel (Anguilla anguilla)-Vibrio vulnificus interaction in the gills: Role of the RtxA13 toxin.</title>
        <authorList>
            <person name="Callol A."/>
            <person name="Pajuelo D."/>
            <person name="Ebbesson L."/>
            <person name="Teles M."/>
            <person name="MacKenzie S."/>
            <person name="Amaro C."/>
        </authorList>
    </citation>
    <scope>NUCLEOTIDE SEQUENCE</scope>
</reference>
<sequence>MSLPATRLFFVLSITCDLSMCLKLGGL</sequence>
<evidence type="ECO:0000313" key="1">
    <source>
        <dbReference type="EMBL" id="JAH28574.1"/>
    </source>
</evidence>
<dbReference type="EMBL" id="GBXM01080003">
    <property type="protein sequence ID" value="JAH28574.1"/>
    <property type="molecule type" value="Transcribed_RNA"/>
</dbReference>
<protein>
    <submittedName>
        <fullName evidence="1">Uncharacterized protein</fullName>
    </submittedName>
</protein>
<dbReference type="AlphaFoldDB" id="A0A0E9RHI8"/>
<reference evidence="1" key="1">
    <citation type="submission" date="2014-11" db="EMBL/GenBank/DDBJ databases">
        <authorList>
            <person name="Amaro Gonzalez C."/>
        </authorList>
    </citation>
    <scope>NUCLEOTIDE SEQUENCE</scope>
</reference>
<organism evidence="1">
    <name type="scientific">Anguilla anguilla</name>
    <name type="common">European freshwater eel</name>
    <name type="synonym">Muraena anguilla</name>
    <dbReference type="NCBI Taxonomy" id="7936"/>
    <lineage>
        <taxon>Eukaryota</taxon>
        <taxon>Metazoa</taxon>
        <taxon>Chordata</taxon>
        <taxon>Craniata</taxon>
        <taxon>Vertebrata</taxon>
        <taxon>Euteleostomi</taxon>
        <taxon>Actinopterygii</taxon>
        <taxon>Neopterygii</taxon>
        <taxon>Teleostei</taxon>
        <taxon>Anguilliformes</taxon>
        <taxon>Anguillidae</taxon>
        <taxon>Anguilla</taxon>
    </lineage>
</organism>